<dbReference type="EMBL" id="AHCD03000040">
    <property type="protein sequence ID" value="KAF7783818.1"/>
    <property type="molecule type" value="Genomic_DNA"/>
</dbReference>
<accession>A0A8T0C383</accession>
<reference evidence="1 3" key="1">
    <citation type="journal article" date="2012" name="J. Bacteriol.">
        <title>Genome sequence of the cycloprodigiosin-producing bacterial strain Pseudoalteromonas rubra ATCC 29570(T).</title>
        <authorList>
            <person name="Xie B.B."/>
            <person name="Shu Y.L."/>
            <person name="Qin Q.L."/>
            <person name="Rong J.C."/>
            <person name="Zhang X.Y."/>
            <person name="Chen X.L."/>
            <person name="Zhou B.C."/>
            <person name="Zhang Y.Z."/>
        </authorList>
    </citation>
    <scope>NUCLEOTIDE SEQUENCE [LARGE SCALE GENOMIC DNA]</scope>
    <source>
        <strain evidence="1 3">DSM 6842</strain>
    </source>
</reference>
<sequence length="123" mass="13470">MHEVISKLKPLSIKEVFFGASGFNIVDGSSINKLQLGYSIDPDGNDLTGMNEGDWQDSWVVIGTDTEVGDPFFVDISESSLPVYTAMHGNEYWEPELVATSLTSFLELLSYLHGLSCTSSDLT</sequence>
<dbReference type="Gene3D" id="3.40.1580.10">
    <property type="entry name" value="SMI1/KNR4-like"/>
    <property type="match status" value="1"/>
</dbReference>
<gene>
    <name evidence="2" type="ORF">PRUB_a0149</name>
    <name evidence="1" type="ORF">PRUB_a5127</name>
</gene>
<evidence type="ECO:0000313" key="3">
    <source>
        <dbReference type="Proteomes" id="UP000016480"/>
    </source>
</evidence>
<dbReference type="AlphaFoldDB" id="A0A8T0C383"/>
<evidence type="ECO:0000313" key="2">
    <source>
        <dbReference type="EMBL" id="KAF7785770.1"/>
    </source>
</evidence>
<proteinExistence type="predicted"/>
<dbReference type="SUPFAM" id="SSF160631">
    <property type="entry name" value="SMI1/KNR4-like"/>
    <property type="match status" value="1"/>
</dbReference>
<dbReference type="GeneID" id="61359560"/>
<dbReference type="InterPro" id="IPR037883">
    <property type="entry name" value="Knr4/Smi1-like_sf"/>
</dbReference>
<dbReference type="EMBL" id="AHCD03000035">
    <property type="protein sequence ID" value="KAF7785770.1"/>
    <property type="molecule type" value="Genomic_DNA"/>
</dbReference>
<dbReference type="Proteomes" id="UP000016480">
    <property type="component" value="Unassembled WGS sequence"/>
</dbReference>
<evidence type="ECO:0000313" key="1">
    <source>
        <dbReference type="EMBL" id="KAF7783818.1"/>
    </source>
</evidence>
<evidence type="ECO:0008006" key="4">
    <source>
        <dbReference type="Google" id="ProtNLM"/>
    </source>
</evidence>
<reference evidence="1" key="2">
    <citation type="submission" date="2015-06" db="EMBL/GenBank/DDBJ databases">
        <title>Genome sequence of Pseudoalteromonas rubra.</title>
        <authorList>
            <person name="Xie B.-B."/>
            <person name="Rong J.-C."/>
            <person name="Qin Q.-L."/>
            <person name="Zhang Y.-Z."/>
        </authorList>
    </citation>
    <scope>NUCLEOTIDE SEQUENCE</scope>
    <source>
        <strain evidence="1">DSM 6842</strain>
    </source>
</reference>
<organism evidence="1 3">
    <name type="scientific">Pseudoalteromonas rubra</name>
    <dbReference type="NCBI Taxonomy" id="43658"/>
    <lineage>
        <taxon>Bacteria</taxon>
        <taxon>Pseudomonadati</taxon>
        <taxon>Pseudomonadota</taxon>
        <taxon>Gammaproteobacteria</taxon>
        <taxon>Alteromonadales</taxon>
        <taxon>Pseudoalteromonadaceae</taxon>
        <taxon>Pseudoalteromonas</taxon>
    </lineage>
</organism>
<name>A0A8T0C383_9GAMM</name>
<protein>
    <recommendedName>
        <fullName evidence="4">SMI1/KNR4 family protein</fullName>
    </recommendedName>
</protein>
<dbReference type="RefSeq" id="WP_010386121.1">
    <property type="nucleotide sequence ID" value="NZ_AHCD03000035.1"/>
</dbReference>
<comment type="caution">
    <text evidence="1">The sequence shown here is derived from an EMBL/GenBank/DDBJ whole genome shotgun (WGS) entry which is preliminary data.</text>
</comment>